<reference evidence="2" key="2">
    <citation type="submission" date="2022-01" db="EMBL/GenBank/DDBJ databases">
        <authorList>
            <person name="Yamashiro T."/>
            <person name="Shiraishi A."/>
            <person name="Satake H."/>
            <person name="Nakayama K."/>
        </authorList>
    </citation>
    <scope>NUCLEOTIDE SEQUENCE</scope>
</reference>
<name>A0ABQ4YAT4_9ASTR</name>
<organism evidence="2 3">
    <name type="scientific">Tanacetum coccineum</name>
    <dbReference type="NCBI Taxonomy" id="301880"/>
    <lineage>
        <taxon>Eukaryota</taxon>
        <taxon>Viridiplantae</taxon>
        <taxon>Streptophyta</taxon>
        <taxon>Embryophyta</taxon>
        <taxon>Tracheophyta</taxon>
        <taxon>Spermatophyta</taxon>
        <taxon>Magnoliopsida</taxon>
        <taxon>eudicotyledons</taxon>
        <taxon>Gunneridae</taxon>
        <taxon>Pentapetalae</taxon>
        <taxon>asterids</taxon>
        <taxon>campanulids</taxon>
        <taxon>Asterales</taxon>
        <taxon>Asteraceae</taxon>
        <taxon>Asteroideae</taxon>
        <taxon>Anthemideae</taxon>
        <taxon>Anthemidinae</taxon>
        <taxon>Tanacetum</taxon>
    </lineage>
</organism>
<evidence type="ECO:0000313" key="2">
    <source>
        <dbReference type="EMBL" id="GJS74242.1"/>
    </source>
</evidence>
<sequence length="215" mass="24084">MEPRPRPTRENTIPLRSRSLGARRQRERVVGFEEAPNREGSRAGRNAEGNRPLEIKARENGKRGMNLPLLLAAHLGRNESDQPLQSSLTSVYKGHQPSTNIGEISLLTAQNGNPLMREPPPIIHKGGKTSKDQRSPPGTITEDKEDQILPFLRRSWARHKSVPGIKAPDRRSSKIRAASPFGKRNKEEKEKMSDTQMGEWKIGGKTQHLSKPPFS</sequence>
<evidence type="ECO:0000256" key="1">
    <source>
        <dbReference type="SAM" id="MobiDB-lite"/>
    </source>
</evidence>
<feature type="region of interest" description="Disordered" evidence="1">
    <location>
        <begin position="1"/>
        <end position="60"/>
    </location>
</feature>
<proteinExistence type="predicted"/>
<dbReference type="EMBL" id="BQNB010010216">
    <property type="protein sequence ID" value="GJS74242.1"/>
    <property type="molecule type" value="Genomic_DNA"/>
</dbReference>
<feature type="region of interest" description="Disordered" evidence="1">
    <location>
        <begin position="122"/>
        <end position="215"/>
    </location>
</feature>
<comment type="caution">
    <text evidence="2">The sequence shown here is derived from an EMBL/GenBank/DDBJ whole genome shotgun (WGS) entry which is preliminary data.</text>
</comment>
<feature type="compositionally biased region" description="Basic and acidic residues" evidence="1">
    <location>
        <begin position="27"/>
        <end position="42"/>
    </location>
</feature>
<gene>
    <name evidence="2" type="ORF">Tco_0707083</name>
</gene>
<accession>A0ABQ4YAT4</accession>
<keyword evidence="3" id="KW-1185">Reference proteome</keyword>
<feature type="compositionally biased region" description="Basic and acidic residues" evidence="1">
    <location>
        <begin position="51"/>
        <end position="60"/>
    </location>
</feature>
<reference evidence="2" key="1">
    <citation type="journal article" date="2022" name="Int. J. Mol. Sci.">
        <title>Draft Genome of Tanacetum Coccineum: Genomic Comparison of Closely Related Tanacetum-Family Plants.</title>
        <authorList>
            <person name="Yamashiro T."/>
            <person name="Shiraishi A."/>
            <person name="Nakayama K."/>
            <person name="Satake H."/>
        </authorList>
    </citation>
    <scope>NUCLEOTIDE SEQUENCE</scope>
</reference>
<protein>
    <submittedName>
        <fullName evidence="2">Uncharacterized protein</fullName>
    </submittedName>
</protein>
<dbReference type="Proteomes" id="UP001151760">
    <property type="component" value="Unassembled WGS sequence"/>
</dbReference>
<feature type="compositionally biased region" description="Basic and acidic residues" evidence="1">
    <location>
        <begin position="184"/>
        <end position="193"/>
    </location>
</feature>
<evidence type="ECO:0000313" key="3">
    <source>
        <dbReference type="Proteomes" id="UP001151760"/>
    </source>
</evidence>